<gene>
    <name evidence="3" type="ORF">F6B40_09505</name>
</gene>
<comment type="similarity">
    <text evidence="1">Belongs to the universal stress protein A family.</text>
</comment>
<evidence type="ECO:0000313" key="3">
    <source>
        <dbReference type="EMBL" id="KAA9133629.1"/>
    </source>
</evidence>
<sequence>MSEYVSNGPVVLGAIPDLSDRVWAEAARYAALFGRELIVAYVDVTRFVTYEDPDGMPMTAPLDLTLSAAASQHGQNVREAAEEHLAGVEWSFRSLVGDPASALKALAEEVDAAVIVVGTRRRGFGETVREFFTGSVAARLAHRQHRPVLVVPTQEPFTESDDPWAE</sequence>
<evidence type="ECO:0000256" key="1">
    <source>
        <dbReference type="ARBA" id="ARBA00008791"/>
    </source>
</evidence>
<dbReference type="InterPro" id="IPR014729">
    <property type="entry name" value="Rossmann-like_a/b/a_fold"/>
</dbReference>
<name>A0A5N0TJX3_9MICO</name>
<dbReference type="Pfam" id="PF00582">
    <property type="entry name" value="Usp"/>
    <property type="match status" value="1"/>
</dbReference>
<reference evidence="4" key="1">
    <citation type="submission" date="2019-09" db="EMBL/GenBank/DDBJ databases">
        <title>Mumia zhuanghuii sp. nov. isolated from the intestinal contents of plateau pika (Ochotona curzoniae) in the Qinghai-Tibet plateau of China.</title>
        <authorList>
            <person name="Tian Z."/>
        </authorList>
    </citation>
    <scope>NUCLEOTIDE SEQUENCE [LARGE SCALE GENOMIC DNA]</scope>
    <source>
        <strain evidence="4">L-033</strain>
    </source>
</reference>
<evidence type="ECO:0000313" key="4">
    <source>
        <dbReference type="Proteomes" id="UP000326838"/>
    </source>
</evidence>
<evidence type="ECO:0000259" key="2">
    <source>
        <dbReference type="Pfam" id="PF00582"/>
    </source>
</evidence>
<dbReference type="RefSeq" id="WP_150893414.1">
    <property type="nucleotide sequence ID" value="NZ_VYUY01000010.1"/>
</dbReference>
<dbReference type="SUPFAM" id="SSF52402">
    <property type="entry name" value="Adenine nucleotide alpha hydrolases-like"/>
    <property type="match status" value="1"/>
</dbReference>
<proteinExistence type="inferred from homology"/>
<dbReference type="AlphaFoldDB" id="A0A5N0TJX3"/>
<dbReference type="CDD" id="cd00293">
    <property type="entry name" value="USP-like"/>
    <property type="match status" value="1"/>
</dbReference>
<feature type="domain" description="UspA" evidence="2">
    <location>
        <begin position="17"/>
        <end position="152"/>
    </location>
</feature>
<dbReference type="PANTHER" id="PTHR46268:SF6">
    <property type="entry name" value="UNIVERSAL STRESS PROTEIN UP12"/>
    <property type="match status" value="1"/>
</dbReference>
<keyword evidence="4" id="KW-1185">Reference proteome</keyword>
<protein>
    <submittedName>
        <fullName evidence="3">Universal stress protein</fullName>
    </submittedName>
</protein>
<dbReference type="Gene3D" id="3.40.50.620">
    <property type="entry name" value="HUPs"/>
    <property type="match status" value="1"/>
</dbReference>
<organism evidence="3 4">
    <name type="scientific">Microbacterium caowuchunii</name>
    <dbReference type="NCBI Taxonomy" id="2614638"/>
    <lineage>
        <taxon>Bacteria</taxon>
        <taxon>Bacillati</taxon>
        <taxon>Actinomycetota</taxon>
        <taxon>Actinomycetes</taxon>
        <taxon>Micrococcales</taxon>
        <taxon>Microbacteriaceae</taxon>
        <taxon>Microbacterium</taxon>
    </lineage>
</organism>
<accession>A0A5N0TJX3</accession>
<dbReference type="EMBL" id="VYUY01000010">
    <property type="protein sequence ID" value="KAA9133629.1"/>
    <property type="molecule type" value="Genomic_DNA"/>
</dbReference>
<dbReference type="Proteomes" id="UP000326838">
    <property type="component" value="Unassembled WGS sequence"/>
</dbReference>
<dbReference type="InterPro" id="IPR006016">
    <property type="entry name" value="UspA"/>
</dbReference>
<comment type="caution">
    <text evidence="3">The sequence shown here is derived from an EMBL/GenBank/DDBJ whole genome shotgun (WGS) entry which is preliminary data.</text>
</comment>
<dbReference type="PANTHER" id="PTHR46268">
    <property type="entry name" value="STRESS RESPONSE PROTEIN NHAX"/>
    <property type="match status" value="1"/>
</dbReference>